<keyword evidence="2" id="KW-0223">Dioxygenase</keyword>
<dbReference type="Pfam" id="PF00848">
    <property type="entry name" value="Ring_hydroxyl_A"/>
    <property type="match status" value="1"/>
</dbReference>
<dbReference type="Gene3D" id="3.90.380.10">
    <property type="entry name" value="Naphthalene 1,2-dioxygenase Alpha Subunit, Chain A, domain 1"/>
    <property type="match status" value="1"/>
</dbReference>
<evidence type="ECO:0000313" key="2">
    <source>
        <dbReference type="EMBL" id="AAD53252.1"/>
    </source>
</evidence>
<sequence length="154" mass="17494">AVDNVWDMYHGMTTHPSAYIATLPTDHIQRNAKARYVERNLTIFGPYGHVHGGPARSLVRDQEAPGYRKGVNNSWRDRPETKAVLGPLGSQFRGHPHIFPNLWVFNNQLILRQPRGPHKTELWYFTLLDKGLSPEERAGQRNNAIHAQGPAGLW</sequence>
<proteinExistence type="predicted"/>
<name>Q9RQA5_9BACT</name>
<feature type="non-terminal residue" evidence="2">
    <location>
        <position position="1"/>
    </location>
</feature>
<reference evidence="2" key="1">
    <citation type="journal article" date="2000" name="Environ. Microbiol.">
        <title>Novel forms of ring-hydroxylating dioxygenases are widespread in pristine and contaminated soils.</title>
        <authorList>
            <person name="Yeates C."/>
            <person name="Holmes A.J."/>
            <person name="Gillings M.R."/>
        </authorList>
    </citation>
    <scope>NUCLEOTIDE SEQUENCE</scope>
</reference>
<evidence type="ECO:0000259" key="1">
    <source>
        <dbReference type="Pfam" id="PF00848"/>
    </source>
</evidence>
<keyword evidence="2" id="KW-0560">Oxidoreductase</keyword>
<protein>
    <submittedName>
        <fullName evidence="2">Dioxygenase alpha subunit</fullName>
    </submittedName>
</protein>
<dbReference type="EMBL" id="AF125916">
    <property type="protein sequence ID" value="AAD53252.1"/>
    <property type="molecule type" value="Genomic_DNA"/>
</dbReference>
<feature type="domain" description="Aromatic-ring-hydroxylating dioxygenase alpha subunit C-terminal" evidence="1">
    <location>
        <begin position="1"/>
        <end position="138"/>
    </location>
</feature>
<dbReference type="GO" id="GO:0005506">
    <property type="term" value="F:iron ion binding"/>
    <property type="evidence" value="ECO:0007669"/>
    <property type="project" value="InterPro"/>
</dbReference>
<dbReference type="InterPro" id="IPR015879">
    <property type="entry name" value="Ring_hydroxy_dOase_asu_C_dom"/>
</dbReference>
<feature type="non-terminal residue" evidence="2">
    <location>
        <position position="154"/>
    </location>
</feature>
<accession>Q9RQA5</accession>
<dbReference type="AlphaFoldDB" id="Q9RQA5"/>
<dbReference type="SUPFAM" id="SSF55961">
    <property type="entry name" value="Bet v1-like"/>
    <property type="match status" value="1"/>
</dbReference>
<organism evidence="2">
    <name type="scientific">Australian soil clone H33</name>
    <dbReference type="NCBI Taxonomy" id="102919"/>
    <lineage>
        <taxon>Bacteria</taxon>
        <taxon>environmental samples</taxon>
    </lineage>
</organism>
<dbReference type="GO" id="GO:0051213">
    <property type="term" value="F:dioxygenase activity"/>
    <property type="evidence" value="ECO:0007669"/>
    <property type="project" value="UniProtKB-KW"/>
</dbReference>
<dbReference type="GO" id="GO:0051537">
    <property type="term" value="F:2 iron, 2 sulfur cluster binding"/>
    <property type="evidence" value="ECO:0007669"/>
    <property type="project" value="InterPro"/>
</dbReference>